<dbReference type="SUPFAM" id="SSF52540">
    <property type="entry name" value="P-loop containing nucleoside triphosphate hydrolases"/>
    <property type="match status" value="1"/>
</dbReference>
<proteinExistence type="predicted"/>
<feature type="domain" description="ATPase" evidence="1">
    <location>
        <begin position="6"/>
        <end position="203"/>
    </location>
</feature>
<dbReference type="Pfam" id="PF03008">
    <property type="entry name" value="DUF234"/>
    <property type="match status" value="1"/>
</dbReference>
<protein>
    <submittedName>
        <fullName evidence="3">Uncharacterized protein</fullName>
    </submittedName>
</protein>
<name>K1JEY2_9BURK</name>
<dbReference type="GO" id="GO:0005524">
    <property type="term" value="F:ATP binding"/>
    <property type="evidence" value="ECO:0007669"/>
    <property type="project" value="InterPro"/>
</dbReference>
<dbReference type="EMBL" id="ADMG01000052">
    <property type="protein sequence ID" value="EKB30155.1"/>
    <property type="molecule type" value="Genomic_DNA"/>
</dbReference>
<gene>
    <name evidence="3" type="ORF">HMPREF9465_02221</name>
</gene>
<sequence>MTQFNFYGRKSELQTLSAFYANASTNLGVIYGRRRVGKSLLIKESLKRSGLPFIYLECKQTSEENNLRQLMSLLGLKLGIPPLAVDNFEDAIDFLFKFCKSDATVLVFDEYPFLRDLIPGFDSILQALVDRYKGESKLKIILCGSYIDIMKGILAYKSPLYGRSSFVMNLHPMDYYESAEFYASYSNEDKIKIYSALGGIPYYNSLIDPSISVEENFIRLFLLPEAILSNEVTLFLAAEVSKVNNANLVLEALGQGARKYSDIATYTKLPASSLASVLNQLGSLDLISKDYPINAPDNLKKAQYVFRDNMVHFYYKYIYKNISHMGFMNPEKFYDLFIGPDLDTKHIPKQFEGICREFLIRSNKLNRITPPFFKIGRYYYDIPKLKKNGEFDVVTEDQTGFTFYEVKCRNQPMTPAQIEAEIEQVNASPLKAIRYGFISKSGFKKAEYRNDLVLYDLNDLYADELRG</sequence>
<dbReference type="InterPro" id="IPR004256">
    <property type="entry name" value="DUF234"/>
</dbReference>
<dbReference type="AlphaFoldDB" id="K1JEY2"/>
<evidence type="ECO:0000313" key="3">
    <source>
        <dbReference type="EMBL" id="EKB30155.1"/>
    </source>
</evidence>
<organism evidence="3 4">
    <name type="scientific">Sutterella wadsworthensis 2_1_59BFAA</name>
    <dbReference type="NCBI Taxonomy" id="742823"/>
    <lineage>
        <taxon>Bacteria</taxon>
        <taxon>Pseudomonadati</taxon>
        <taxon>Pseudomonadota</taxon>
        <taxon>Betaproteobacteria</taxon>
        <taxon>Burkholderiales</taxon>
        <taxon>Sutterellaceae</taxon>
        <taxon>Sutterella</taxon>
    </lineage>
</organism>
<dbReference type="eggNOG" id="COG1672">
    <property type="taxonomic scope" value="Bacteria"/>
</dbReference>
<dbReference type="PANTHER" id="PTHR34704">
    <property type="entry name" value="ATPASE"/>
    <property type="match status" value="1"/>
</dbReference>
<dbReference type="Gene3D" id="3.40.50.300">
    <property type="entry name" value="P-loop containing nucleotide triphosphate hydrolases"/>
    <property type="match status" value="1"/>
</dbReference>
<dbReference type="InterPro" id="IPR011579">
    <property type="entry name" value="ATPase_dom"/>
</dbReference>
<evidence type="ECO:0000313" key="4">
    <source>
        <dbReference type="Proteomes" id="UP000005835"/>
    </source>
</evidence>
<keyword evidence="4" id="KW-1185">Reference proteome</keyword>
<reference evidence="3 4" key="1">
    <citation type="submission" date="2012-05" db="EMBL/GenBank/DDBJ databases">
        <title>The Genome Sequence of Sutterella wadsworthensis 2_1_59BFAA.</title>
        <authorList>
            <consortium name="The Broad Institute Genome Sequencing Platform"/>
            <person name="Earl A."/>
            <person name="Ward D."/>
            <person name="Feldgarden M."/>
            <person name="Gevers D."/>
            <person name="Daigneault M."/>
            <person name="Strauss J."/>
            <person name="Allen-Vercoe E."/>
            <person name="Walker B."/>
            <person name="Young S.K."/>
            <person name="Zeng Q."/>
            <person name="Gargeya S."/>
            <person name="Fitzgerald M."/>
            <person name="Haas B."/>
            <person name="Abouelleil A."/>
            <person name="Alvarado L."/>
            <person name="Arachchi H.M."/>
            <person name="Berlin A.M."/>
            <person name="Chapman S.B."/>
            <person name="Goldberg J."/>
            <person name="Griggs A."/>
            <person name="Gujja S."/>
            <person name="Hansen M."/>
            <person name="Howarth C."/>
            <person name="Imamovic A."/>
            <person name="Larimer J."/>
            <person name="McCowen C."/>
            <person name="Montmayeur A."/>
            <person name="Murphy C."/>
            <person name="Neiman D."/>
            <person name="Pearson M."/>
            <person name="Priest M."/>
            <person name="Roberts A."/>
            <person name="Saif S."/>
            <person name="Shea T."/>
            <person name="Sisk P."/>
            <person name="Sykes S."/>
            <person name="Wortman J."/>
            <person name="Nusbaum C."/>
            <person name="Birren B."/>
        </authorList>
    </citation>
    <scope>NUCLEOTIDE SEQUENCE [LARGE SCALE GENOMIC DNA]</scope>
    <source>
        <strain evidence="3 4">2_1_59BFAA</strain>
    </source>
</reference>
<evidence type="ECO:0000259" key="2">
    <source>
        <dbReference type="Pfam" id="PF03008"/>
    </source>
</evidence>
<dbReference type="InterPro" id="IPR027417">
    <property type="entry name" value="P-loop_NTPase"/>
</dbReference>
<dbReference type="HOGENOM" id="CLU_041137_0_0_4"/>
<dbReference type="Pfam" id="PF01637">
    <property type="entry name" value="ATPase_2"/>
    <property type="match status" value="1"/>
</dbReference>
<dbReference type="PATRIC" id="fig|742823.3.peg.2229"/>
<dbReference type="PANTHER" id="PTHR34704:SF1">
    <property type="entry name" value="ATPASE"/>
    <property type="match status" value="1"/>
</dbReference>
<dbReference type="Proteomes" id="UP000005835">
    <property type="component" value="Unassembled WGS sequence"/>
</dbReference>
<comment type="caution">
    <text evidence="3">The sequence shown here is derived from an EMBL/GenBank/DDBJ whole genome shotgun (WGS) entry which is preliminary data.</text>
</comment>
<evidence type="ECO:0000259" key="1">
    <source>
        <dbReference type="Pfam" id="PF01637"/>
    </source>
</evidence>
<dbReference type="STRING" id="742823.HMPREF9465_02221"/>
<feature type="domain" description="DUF234" evidence="2">
    <location>
        <begin position="314"/>
        <end position="410"/>
    </location>
</feature>
<accession>K1JEY2</accession>